<evidence type="ECO:0000313" key="4">
    <source>
        <dbReference type="Proteomes" id="UP000663866"/>
    </source>
</evidence>
<evidence type="ECO:0000313" key="1">
    <source>
        <dbReference type="EMBL" id="CAF2132391.1"/>
    </source>
</evidence>
<evidence type="ECO:0000313" key="3">
    <source>
        <dbReference type="Proteomes" id="UP000663856"/>
    </source>
</evidence>
<protein>
    <submittedName>
        <fullName evidence="1">Uncharacterized protein</fullName>
    </submittedName>
</protein>
<dbReference type="AlphaFoldDB" id="A0A816W773"/>
<comment type="caution">
    <text evidence="1">The sequence shown here is derived from an EMBL/GenBank/DDBJ whole genome shotgun (WGS) entry which is preliminary data.</text>
</comment>
<dbReference type="Proteomes" id="UP000663856">
    <property type="component" value="Unassembled WGS sequence"/>
</dbReference>
<sequence length="49" mass="5328">MTPFSRSTLPPALLEKALPKVNLVPIDLQKSLNSLLVNSVPLSTLKVLM</sequence>
<reference evidence="1" key="1">
    <citation type="submission" date="2021-02" db="EMBL/GenBank/DDBJ databases">
        <authorList>
            <person name="Nowell W R."/>
        </authorList>
    </citation>
    <scope>NUCLEOTIDE SEQUENCE</scope>
</reference>
<accession>A0A816W773</accession>
<dbReference type="EMBL" id="CAJOBG010077385">
    <property type="protein sequence ID" value="CAF4618806.1"/>
    <property type="molecule type" value="Genomic_DNA"/>
</dbReference>
<dbReference type="Proteomes" id="UP000663866">
    <property type="component" value="Unassembled WGS sequence"/>
</dbReference>
<keyword evidence="4" id="KW-1185">Reference proteome</keyword>
<name>A0A816W773_9BILA</name>
<feature type="non-terminal residue" evidence="1">
    <location>
        <position position="49"/>
    </location>
</feature>
<dbReference type="EMBL" id="CAJNRF010011522">
    <property type="protein sequence ID" value="CAF2132391.1"/>
    <property type="molecule type" value="Genomic_DNA"/>
</dbReference>
<gene>
    <name evidence="2" type="ORF">OVN521_LOCUS45829</name>
    <name evidence="1" type="ORF">WKI299_LOCUS26559</name>
</gene>
<proteinExistence type="predicted"/>
<evidence type="ECO:0000313" key="2">
    <source>
        <dbReference type="EMBL" id="CAF4618806.1"/>
    </source>
</evidence>
<organism evidence="1 3">
    <name type="scientific">Rotaria magnacalcarata</name>
    <dbReference type="NCBI Taxonomy" id="392030"/>
    <lineage>
        <taxon>Eukaryota</taxon>
        <taxon>Metazoa</taxon>
        <taxon>Spiralia</taxon>
        <taxon>Gnathifera</taxon>
        <taxon>Rotifera</taxon>
        <taxon>Eurotatoria</taxon>
        <taxon>Bdelloidea</taxon>
        <taxon>Philodinida</taxon>
        <taxon>Philodinidae</taxon>
        <taxon>Rotaria</taxon>
    </lineage>
</organism>